<evidence type="ECO:0000259" key="6">
    <source>
        <dbReference type="PROSITE" id="PS50949"/>
    </source>
</evidence>
<evidence type="ECO:0000256" key="5">
    <source>
        <dbReference type="ARBA" id="ARBA00023163"/>
    </source>
</evidence>
<sequence length="460" mass="52220">MDNLEFYPDPNSKLPLYKQLYNHIKDGIISGKITGGERLPSRRKLAQKLNISTNTVLGAYQLLESEGYIVPKASSGFYVNPDYNLFQDSVHLDWETQSDAKYIFSQNGLELSKIPKKSLARIYRNAIYDQPDLFSHGEKPGDPCLRQAVAKYLYAVRGIKCDENQIIIGAGIDYILTCLCRVLGKDTIWGLENPCYRRSFSSIQDSVSETRLLNIGFDGFDVKNLLNSDIDVLYFMPNHQFPVGQIISEDRRREILDWAKMGNHYIVEDDYDGSFIYQKNAPRSLFTMDDSERVILMGDFSRSLAPGIKIAYLVMPKPLIEKWSLKLPFYNCLASRAEQFAVAELIKDGHAIKYVNSLRKIYKEKQDILISALNNLPFANRLTIHGDNGGTHLLVTFKTEKTEQELKKSAYKAGVKIMPLSAFLFKQSDKLPDKTFIFGYGGLTNNEIEEGIAALSHLLD</sequence>
<dbReference type="Proteomes" id="UP000235589">
    <property type="component" value="Chromosome"/>
</dbReference>
<dbReference type="GO" id="GO:0008483">
    <property type="term" value="F:transaminase activity"/>
    <property type="evidence" value="ECO:0007669"/>
    <property type="project" value="UniProtKB-KW"/>
</dbReference>
<dbReference type="InterPro" id="IPR051446">
    <property type="entry name" value="HTH_trans_reg/aminotransferase"/>
</dbReference>
<dbReference type="Gene3D" id="1.10.10.10">
    <property type="entry name" value="Winged helix-like DNA-binding domain superfamily/Winged helix DNA-binding domain"/>
    <property type="match status" value="1"/>
</dbReference>
<evidence type="ECO:0000256" key="3">
    <source>
        <dbReference type="ARBA" id="ARBA00023015"/>
    </source>
</evidence>
<dbReference type="OrthoDB" id="9808770at2"/>
<reference evidence="7 8" key="1">
    <citation type="submission" date="2017-04" db="EMBL/GenBank/DDBJ databases">
        <title>Monoglobus pectinilyticus 14 draft genome.</title>
        <authorList>
            <person name="Kim C."/>
            <person name="Rosendale D.I."/>
            <person name="Kelly W.J."/>
            <person name="Tannock G.W."/>
            <person name="Patchett M.L."/>
            <person name="Jordens J.Z."/>
        </authorList>
    </citation>
    <scope>NUCLEOTIDE SEQUENCE [LARGE SCALE GENOMIC DNA]</scope>
    <source>
        <strain evidence="7 8">14</strain>
    </source>
</reference>
<accession>A0A2K9P1N6</accession>
<organism evidence="7 8">
    <name type="scientific">Monoglobus pectinilyticus</name>
    <dbReference type="NCBI Taxonomy" id="1981510"/>
    <lineage>
        <taxon>Bacteria</taxon>
        <taxon>Bacillati</taxon>
        <taxon>Bacillota</taxon>
        <taxon>Clostridia</taxon>
        <taxon>Monoglobales</taxon>
        <taxon>Monoglobaceae</taxon>
        <taxon>Monoglobus</taxon>
    </lineage>
</organism>
<dbReference type="GO" id="GO:0003677">
    <property type="term" value="F:DNA binding"/>
    <property type="evidence" value="ECO:0007669"/>
    <property type="project" value="UniProtKB-KW"/>
</dbReference>
<dbReference type="Pfam" id="PF00155">
    <property type="entry name" value="Aminotran_1_2"/>
    <property type="match status" value="1"/>
</dbReference>
<name>A0A2K9P1N6_9FIRM</name>
<dbReference type="KEGG" id="mpec:B9O19_00990"/>
<keyword evidence="2" id="KW-0663">Pyridoxal phosphate</keyword>
<dbReference type="InterPro" id="IPR036390">
    <property type="entry name" value="WH_DNA-bd_sf"/>
</dbReference>
<comment type="similarity">
    <text evidence="1">In the C-terminal section; belongs to the class-I pyridoxal-phosphate-dependent aminotransferase family.</text>
</comment>
<dbReference type="SMART" id="SM00345">
    <property type="entry name" value="HTH_GNTR"/>
    <property type="match status" value="1"/>
</dbReference>
<proteinExistence type="inferred from homology"/>
<keyword evidence="3" id="KW-0805">Transcription regulation</keyword>
<keyword evidence="8" id="KW-1185">Reference proteome</keyword>
<dbReference type="Pfam" id="PF00392">
    <property type="entry name" value="GntR"/>
    <property type="match status" value="1"/>
</dbReference>
<gene>
    <name evidence="7" type="ORF">B9O19_00990</name>
</gene>
<evidence type="ECO:0000313" key="8">
    <source>
        <dbReference type="Proteomes" id="UP000235589"/>
    </source>
</evidence>
<dbReference type="GO" id="GO:0003700">
    <property type="term" value="F:DNA-binding transcription factor activity"/>
    <property type="evidence" value="ECO:0007669"/>
    <property type="project" value="InterPro"/>
</dbReference>
<dbReference type="RefSeq" id="WP_102365387.1">
    <property type="nucleotide sequence ID" value="NZ_CP020991.1"/>
</dbReference>
<dbReference type="InterPro" id="IPR000524">
    <property type="entry name" value="Tscrpt_reg_HTH_GntR"/>
</dbReference>
<feature type="domain" description="HTH gntR-type" evidence="6">
    <location>
        <begin position="14"/>
        <end position="82"/>
    </location>
</feature>
<dbReference type="InterPro" id="IPR004839">
    <property type="entry name" value="Aminotransferase_I/II_large"/>
</dbReference>
<dbReference type="PROSITE" id="PS50949">
    <property type="entry name" value="HTH_GNTR"/>
    <property type="match status" value="1"/>
</dbReference>
<evidence type="ECO:0000313" key="7">
    <source>
        <dbReference type="EMBL" id="AUO19160.1"/>
    </source>
</evidence>
<evidence type="ECO:0000256" key="1">
    <source>
        <dbReference type="ARBA" id="ARBA00005384"/>
    </source>
</evidence>
<dbReference type="GO" id="GO:0030170">
    <property type="term" value="F:pyridoxal phosphate binding"/>
    <property type="evidence" value="ECO:0007669"/>
    <property type="project" value="InterPro"/>
</dbReference>
<dbReference type="InterPro" id="IPR015421">
    <property type="entry name" value="PyrdxlP-dep_Trfase_major"/>
</dbReference>
<dbReference type="Gene3D" id="3.40.640.10">
    <property type="entry name" value="Type I PLP-dependent aspartate aminotransferase-like (Major domain)"/>
    <property type="match status" value="1"/>
</dbReference>
<dbReference type="InterPro" id="IPR036388">
    <property type="entry name" value="WH-like_DNA-bd_sf"/>
</dbReference>
<dbReference type="PANTHER" id="PTHR46577:SF1">
    <property type="entry name" value="HTH-TYPE TRANSCRIPTIONAL REGULATORY PROTEIN GABR"/>
    <property type="match status" value="1"/>
</dbReference>
<keyword evidence="4" id="KW-0238">DNA-binding</keyword>
<dbReference type="CDD" id="cd07377">
    <property type="entry name" value="WHTH_GntR"/>
    <property type="match status" value="1"/>
</dbReference>
<dbReference type="InterPro" id="IPR015424">
    <property type="entry name" value="PyrdxlP-dep_Trfase"/>
</dbReference>
<keyword evidence="5" id="KW-0804">Transcription</keyword>
<dbReference type="SUPFAM" id="SSF53383">
    <property type="entry name" value="PLP-dependent transferases"/>
    <property type="match status" value="1"/>
</dbReference>
<keyword evidence="7" id="KW-0808">Transferase</keyword>
<dbReference type="AlphaFoldDB" id="A0A2K9P1N6"/>
<dbReference type="EMBL" id="CP020991">
    <property type="protein sequence ID" value="AUO19160.1"/>
    <property type="molecule type" value="Genomic_DNA"/>
</dbReference>
<dbReference type="SUPFAM" id="SSF46785">
    <property type="entry name" value="Winged helix' DNA-binding domain"/>
    <property type="match status" value="1"/>
</dbReference>
<dbReference type="PANTHER" id="PTHR46577">
    <property type="entry name" value="HTH-TYPE TRANSCRIPTIONAL REGULATORY PROTEIN GABR"/>
    <property type="match status" value="1"/>
</dbReference>
<dbReference type="CDD" id="cd00609">
    <property type="entry name" value="AAT_like"/>
    <property type="match status" value="1"/>
</dbReference>
<dbReference type="GeneID" id="98062404"/>
<keyword evidence="7" id="KW-0032">Aminotransferase</keyword>
<protein>
    <submittedName>
        <fullName evidence="7">Transcriptional regulator, GntR family with aminotransferase domain-containing protein</fullName>
    </submittedName>
</protein>
<evidence type="ECO:0000256" key="4">
    <source>
        <dbReference type="ARBA" id="ARBA00023125"/>
    </source>
</evidence>
<evidence type="ECO:0000256" key="2">
    <source>
        <dbReference type="ARBA" id="ARBA00022898"/>
    </source>
</evidence>